<dbReference type="EMBL" id="SUMF01000011">
    <property type="protein sequence ID" value="TJZ73159.1"/>
    <property type="molecule type" value="Genomic_DNA"/>
</dbReference>
<dbReference type="InterPro" id="IPR017853">
    <property type="entry name" value="GH"/>
</dbReference>
<evidence type="ECO:0000256" key="2">
    <source>
        <dbReference type="ARBA" id="ARBA00022801"/>
    </source>
</evidence>
<accession>A0A4U0PX93</accession>
<dbReference type="Gene3D" id="2.60.40.10">
    <property type="entry name" value="Immunoglobulins"/>
    <property type="match status" value="1"/>
</dbReference>
<dbReference type="PANTHER" id="PTHR43002">
    <property type="entry name" value="GLYCOGEN DEBRANCHING ENZYME"/>
    <property type="match status" value="1"/>
</dbReference>
<dbReference type="InterPro" id="IPR013780">
    <property type="entry name" value="Glyco_hydro_b"/>
</dbReference>
<dbReference type="SUPFAM" id="SSF51445">
    <property type="entry name" value="(Trans)glycosidases"/>
    <property type="match status" value="1"/>
</dbReference>
<dbReference type="InterPro" id="IPR006047">
    <property type="entry name" value="GH13_cat_dom"/>
</dbReference>
<dbReference type="NCBIfam" id="NF002983">
    <property type="entry name" value="PRK03705.1"/>
    <property type="match status" value="1"/>
</dbReference>
<dbReference type="Pfam" id="PF18390">
    <property type="entry name" value="GlgX_C"/>
    <property type="match status" value="1"/>
</dbReference>
<keyword evidence="3" id="KW-0326">Glycosidase</keyword>
<keyword evidence="6" id="KW-1185">Reference proteome</keyword>
<dbReference type="InterPro" id="IPR011837">
    <property type="entry name" value="Glycogen_debranch_GlgX"/>
</dbReference>
<evidence type="ECO:0000313" key="6">
    <source>
        <dbReference type="Proteomes" id="UP000310016"/>
    </source>
</evidence>
<evidence type="ECO:0000256" key="1">
    <source>
        <dbReference type="ARBA" id="ARBA00008061"/>
    </source>
</evidence>
<dbReference type="Gene3D" id="2.60.40.1180">
    <property type="entry name" value="Golgi alpha-mannosidase II"/>
    <property type="match status" value="1"/>
</dbReference>
<comment type="similarity">
    <text evidence="1">Belongs to the glycosyl hydrolase 13 family.</text>
</comment>
<evidence type="ECO:0000259" key="4">
    <source>
        <dbReference type="SMART" id="SM00642"/>
    </source>
</evidence>
<dbReference type="CDD" id="cd02856">
    <property type="entry name" value="E_set_GDE_Isoamylase_N"/>
    <property type="match status" value="1"/>
</dbReference>
<dbReference type="SMART" id="SM00642">
    <property type="entry name" value="Aamy"/>
    <property type="match status" value="1"/>
</dbReference>
<dbReference type="AlphaFoldDB" id="A0A4U0PX93"/>
<dbReference type="NCBIfam" id="TIGR02100">
    <property type="entry name" value="glgX_debranch"/>
    <property type="match status" value="1"/>
</dbReference>
<dbReference type="GO" id="GO:0004135">
    <property type="term" value="F:amylo-alpha-1,6-glucosidase activity"/>
    <property type="evidence" value="ECO:0007669"/>
    <property type="project" value="InterPro"/>
</dbReference>
<gene>
    <name evidence="5" type="primary">glgX</name>
    <name evidence="5" type="ORF">FAZ21_11095</name>
</gene>
<dbReference type="SUPFAM" id="SSF81296">
    <property type="entry name" value="E set domains"/>
    <property type="match status" value="1"/>
</dbReference>
<dbReference type="InterPro" id="IPR040784">
    <property type="entry name" value="GlgX_C"/>
</dbReference>
<sequence>MTPGHPYPLGATVVEEGVNFALFASNATRVVLCLYDANGREEIARHDLPANTHGVWHGVVPGLTAGAIYGYRVHGPWAPREGHRHNANKLLLDPYARDVIGSYLDHPDFNGDDVGDPDSPDPVDNGPLAPKARVIDELYDWGDDAHPETPWSATVLYEAHVKGLTMRHPALPPELRGSYAGLAHPAVIAHLKRMGITAVQLLPIHAHADEPRLQRMGLSNYWGYNTLSFFAPEAHYWSGQGGTPLSEFRDAVKALHAAGIEVILDVVYNHYAELDALGPTLSLRGVDNKSYYVLDSQGGYENWTGCGNVLNLGHPRVIQLVMDSLRYWADTCRVDGFRFDLAPILGRTPRFSDAAPLLSAIAQDPLLGRLKLIAEPWDIGPFGYQLGHFPPGWAEWNDQYRDTMRRFWLHDGVTRGQFAQRLAASSDLFQHHMRKPWASVNFVTAHDGFTLADLTSYNRKHNLANGEHNRDGHNQNQSWNCGVEGPTTDEGIALVRHRAQKALLATLLLSHGTPMLLAGDELGQSQGGNNNAYCQDNDITWLDWGTGEGLHAEFIGELVQLRRQCPVLTSGEWWQGEARESGFPDVEWFNPSGEPLRPHDWEDNAGRALGVKLSGFFLVLINASANQVPFRLPPGCWRVRLASTEDRDSALHQGECRVAARSLTVLIEDACEPGLFASPFHSEEAI</sequence>
<reference evidence="5 6" key="1">
    <citation type="submission" date="2019-04" db="EMBL/GenBank/DDBJ databases">
        <title>Chitiniphilus eburnea sp. nov., a novel chitinolytic bacterium isolated from aquaculture sludge.</title>
        <authorList>
            <person name="Sheng M."/>
        </authorList>
    </citation>
    <scope>NUCLEOTIDE SEQUENCE [LARGE SCALE GENOMIC DNA]</scope>
    <source>
        <strain evidence="5 6">HX-2-15</strain>
    </source>
</reference>
<dbReference type="InterPro" id="IPR014756">
    <property type="entry name" value="Ig_E-set"/>
</dbReference>
<dbReference type="Gene3D" id="3.20.20.80">
    <property type="entry name" value="Glycosidases"/>
    <property type="match status" value="1"/>
</dbReference>
<dbReference type="OrthoDB" id="9800174at2"/>
<dbReference type="Proteomes" id="UP000310016">
    <property type="component" value="Unassembled WGS sequence"/>
</dbReference>
<dbReference type="GO" id="GO:0005980">
    <property type="term" value="P:glycogen catabolic process"/>
    <property type="evidence" value="ECO:0007669"/>
    <property type="project" value="InterPro"/>
</dbReference>
<dbReference type="CDD" id="cd11326">
    <property type="entry name" value="AmyAc_Glg_debranch"/>
    <property type="match status" value="1"/>
</dbReference>
<organism evidence="5 6">
    <name type="scientific">Chitiniphilus eburneus</name>
    <dbReference type="NCBI Taxonomy" id="2571148"/>
    <lineage>
        <taxon>Bacteria</taxon>
        <taxon>Pseudomonadati</taxon>
        <taxon>Pseudomonadota</taxon>
        <taxon>Betaproteobacteria</taxon>
        <taxon>Neisseriales</taxon>
        <taxon>Chitinibacteraceae</taxon>
        <taxon>Chitiniphilus</taxon>
    </lineage>
</organism>
<name>A0A4U0PX93_9NEIS</name>
<evidence type="ECO:0000256" key="3">
    <source>
        <dbReference type="ARBA" id="ARBA00023295"/>
    </source>
</evidence>
<protein>
    <submittedName>
        <fullName evidence="5">Glycogen debranching protein GlgX</fullName>
    </submittedName>
</protein>
<comment type="caution">
    <text evidence="5">The sequence shown here is derived from an EMBL/GenBank/DDBJ whole genome shotgun (WGS) entry which is preliminary data.</text>
</comment>
<dbReference type="InterPro" id="IPR004193">
    <property type="entry name" value="Glyco_hydro_13_N"/>
</dbReference>
<dbReference type="SUPFAM" id="SSF51011">
    <property type="entry name" value="Glycosyl hydrolase domain"/>
    <property type="match status" value="1"/>
</dbReference>
<dbReference type="InterPro" id="IPR013783">
    <property type="entry name" value="Ig-like_fold"/>
</dbReference>
<dbReference type="InterPro" id="IPR044505">
    <property type="entry name" value="GlgX_Isoamylase_N_E_set"/>
</dbReference>
<evidence type="ECO:0000313" key="5">
    <source>
        <dbReference type="EMBL" id="TJZ73159.1"/>
    </source>
</evidence>
<dbReference type="Pfam" id="PF02922">
    <property type="entry name" value="CBM_48"/>
    <property type="match status" value="1"/>
</dbReference>
<dbReference type="RefSeq" id="WP_136773517.1">
    <property type="nucleotide sequence ID" value="NZ_CP156074.1"/>
</dbReference>
<keyword evidence="2" id="KW-0378">Hydrolase</keyword>
<feature type="domain" description="Glycosyl hydrolase family 13 catalytic" evidence="4">
    <location>
        <begin position="154"/>
        <end position="562"/>
    </location>
</feature>
<proteinExistence type="inferred from homology"/>